<name>D0LIS8_HALO1</name>
<evidence type="ECO:0000313" key="3">
    <source>
        <dbReference type="Proteomes" id="UP000001880"/>
    </source>
</evidence>
<protein>
    <submittedName>
        <fullName evidence="2">Uncharacterized protein</fullName>
    </submittedName>
</protein>
<reference evidence="2 3" key="1">
    <citation type="journal article" date="2010" name="Stand. Genomic Sci.">
        <title>Complete genome sequence of Haliangium ochraceum type strain (SMP-2).</title>
        <authorList>
            <consortium name="US DOE Joint Genome Institute (JGI-PGF)"/>
            <person name="Ivanova N."/>
            <person name="Daum C."/>
            <person name="Lang E."/>
            <person name="Abt B."/>
            <person name="Kopitz M."/>
            <person name="Saunders E."/>
            <person name="Lapidus A."/>
            <person name="Lucas S."/>
            <person name="Glavina Del Rio T."/>
            <person name="Nolan M."/>
            <person name="Tice H."/>
            <person name="Copeland A."/>
            <person name="Cheng J.F."/>
            <person name="Chen F."/>
            <person name="Bruce D."/>
            <person name="Goodwin L."/>
            <person name="Pitluck S."/>
            <person name="Mavromatis K."/>
            <person name="Pati A."/>
            <person name="Mikhailova N."/>
            <person name="Chen A."/>
            <person name="Palaniappan K."/>
            <person name="Land M."/>
            <person name="Hauser L."/>
            <person name="Chang Y.J."/>
            <person name="Jeffries C.D."/>
            <person name="Detter J.C."/>
            <person name="Brettin T."/>
            <person name="Rohde M."/>
            <person name="Goker M."/>
            <person name="Bristow J."/>
            <person name="Markowitz V."/>
            <person name="Eisen J.A."/>
            <person name="Hugenholtz P."/>
            <person name="Kyrpides N.C."/>
            <person name="Klenk H.P."/>
        </authorList>
    </citation>
    <scope>NUCLEOTIDE SEQUENCE [LARGE SCALE GENOMIC DNA]</scope>
    <source>
        <strain evidence="3">DSM 14365 / CIP 107738 / JCM 11303 / AJ 13395 / SMP-2</strain>
    </source>
</reference>
<feature type="compositionally biased region" description="Acidic residues" evidence="1">
    <location>
        <begin position="212"/>
        <end position="226"/>
    </location>
</feature>
<proteinExistence type="predicted"/>
<dbReference type="EMBL" id="CP001804">
    <property type="protein sequence ID" value="ACY12957.1"/>
    <property type="molecule type" value="Genomic_DNA"/>
</dbReference>
<keyword evidence="3" id="KW-1185">Reference proteome</keyword>
<organism evidence="2 3">
    <name type="scientific">Haliangium ochraceum (strain DSM 14365 / JCM 11303 / SMP-2)</name>
    <dbReference type="NCBI Taxonomy" id="502025"/>
    <lineage>
        <taxon>Bacteria</taxon>
        <taxon>Pseudomonadati</taxon>
        <taxon>Myxococcota</taxon>
        <taxon>Polyangia</taxon>
        <taxon>Haliangiales</taxon>
        <taxon>Kofleriaceae</taxon>
        <taxon>Haliangium</taxon>
    </lineage>
</organism>
<dbReference type="RefSeq" id="WP_012825584.1">
    <property type="nucleotide sequence ID" value="NC_013440.1"/>
</dbReference>
<dbReference type="Proteomes" id="UP000001880">
    <property type="component" value="Chromosome"/>
</dbReference>
<evidence type="ECO:0000313" key="2">
    <source>
        <dbReference type="EMBL" id="ACY12957.1"/>
    </source>
</evidence>
<accession>D0LIS8</accession>
<gene>
    <name evidence="2" type="ordered locus">Hoch_0316</name>
</gene>
<evidence type="ECO:0000256" key="1">
    <source>
        <dbReference type="SAM" id="MobiDB-lite"/>
    </source>
</evidence>
<sequence length="232" mass="25133">MSSKRWQRGRRPPGFAAASDVQQTLGSLLRSTLQQVSAVKDVALRQARSSFEQLDGAVLQRKRQAAMAELGELVWELANTGRLGEIMEHPDLEALLRDVQEIEERMEQEATSDSEAVSSASWTPPPPSPSRASSGAAGNRRGKERMRVWRPNLADLEQQDAAHGDDDRGHGHAQSEPASAAPEAAPQAASRRGRRSRGRSGGGGGIAFVDSGPEDDEDLSEYMNDDDVPRQG</sequence>
<feature type="compositionally biased region" description="Basic and acidic residues" evidence="1">
    <location>
        <begin position="160"/>
        <end position="170"/>
    </location>
</feature>
<feature type="region of interest" description="Disordered" evidence="1">
    <location>
        <begin position="103"/>
        <end position="232"/>
    </location>
</feature>
<feature type="compositionally biased region" description="Low complexity" evidence="1">
    <location>
        <begin position="172"/>
        <end position="190"/>
    </location>
</feature>
<dbReference type="HOGENOM" id="CLU_1193479_0_0_7"/>
<dbReference type="KEGG" id="hoh:Hoch_0316"/>
<dbReference type="AlphaFoldDB" id="D0LIS8"/>